<sequence>MGRCRTGGHLRVPSACPRTPETTHKKDMPLAETHICLAIENRNEVGQDGEVE</sequence>
<feature type="region of interest" description="Disordered" evidence="1">
    <location>
        <begin position="1"/>
        <end position="28"/>
    </location>
</feature>
<evidence type="ECO:0000313" key="2">
    <source>
        <dbReference type="Proteomes" id="UP000095287"/>
    </source>
</evidence>
<organism evidence="2 3">
    <name type="scientific">Steinernema glaseri</name>
    <dbReference type="NCBI Taxonomy" id="37863"/>
    <lineage>
        <taxon>Eukaryota</taxon>
        <taxon>Metazoa</taxon>
        <taxon>Ecdysozoa</taxon>
        <taxon>Nematoda</taxon>
        <taxon>Chromadorea</taxon>
        <taxon>Rhabditida</taxon>
        <taxon>Tylenchina</taxon>
        <taxon>Panagrolaimomorpha</taxon>
        <taxon>Strongyloidoidea</taxon>
        <taxon>Steinernematidae</taxon>
        <taxon>Steinernema</taxon>
    </lineage>
</organism>
<dbReference type="Proteomes" id="UP000095287">
    <property type="component" value="Unplaced"/>
</dbReference>
<name>A0A1I8ATM0_9BILA</name>
<keyword evidence="2" id="KW-1185">Reference proteome</keyword>
<reference evidence="3" key="1">
    <citation type="submission" date="2016-11" db="UniProtKB">
        <authorList>
            <consortium name="WormBaseParasite"/>
        </authorList>
    </citation>
    <scope>IDENTIFICATION</scope>
</reference>
<dbReference type="AlphaFoldDB" id="A0A1I8ATM0"/>
<protein>
    <submittedName>
        <fullName evidence="3">Uncharacterized protein</fullName>
    </submittedName>
</protein>
<accession>A0A1I8ATM0</accession>
<evidence type="ECO:0000313" key="3">
    <source>
        <dbReference type="WBParaSite" id="L893_g9048.t1"/>
    </source>
</evidence>
<proteinExistence type="predicted"/>
<dbReference type="WBParaSite" id="L893_g9048.t1">
    <property type="protein sequence ID" value="L893_g9048.t1"/>
    <property type="gene ID" value="L893_g9048"/>
</dbReference>
<evidence type="ECO:0000256" key="1">
    <source>
        <dbReference type="SAM" id="MobiDB-lite"/>
    </source>
</evidence>